<dbReference type="EMBL" id="CAJNOQ010009969">
    <property type="protein sequence ID" value="CAF1239061.1"/>
    <property type="molecule type" value="Genomic_DNA"/>
</dbReference>
<dbReference type="InterPro" id="IPR001841">
    <property type="entry name" value="Znf_RING"/>
</dbReference>
<dbReference type="Proteomes" id="UP000663829">
    <property type="component" value="Unassembled WGS sequence"/>
</dbReference>
<dbReference type="FunFam" id="3.30.40.10:FF:000110">
    <property type="entry name" value="E3 ubiquitin-protein ligase RNF34 isoform X1"/>
    <property type="match status" value="1"/>
</dbReference>
<evidence type="ECO:0000256" key="2">
    <source>
        <dbReference type="ARBA" id="ARBA00022833"/>
    </source>
</evidence>
<comment type="caution">
    <text evidence="6">The sequence shown here is derived from an EMBL/GenBank/DDBJ whole genome shotgun (WGS) entry which is preliminary data.</text>
</comment>
<dbReference type="InterPro" id="IPR016135">
    <property type="entry name" value="UBQ-conjugating_enzyme/RWD"/>
</dbReference>
<dbReference type="OrthoDB" id="306304at2759"/>
<evidence type="ECO:0000256" key="1">
    <source>
        <dbReference type="ARBA" id="ARBA00022771"/>
    </source>
</evidence>
<evidence type="ECO:0000259" key="5">
    <source>
        <dbReference type="PROSITE" id="PS51322"/>
    </source>
</evidence>
<dbReference type="EMBL" id="CAJOBC010009974">
    <property type="protein sequence ID" value="CAF4001223.1"/>
    <property type="molecule type" value="Genomic_DNA"/>
</dbReference>
<keyword evidence="2" id="KW-0862">Zinc</keyword>
<dbReference type="GO" id="GO:0015031">
    <property type="term" value="P:protein transport"/>
    <property type="evidence" value="ECO:0007669"/>
    <property type="project" value="InterPro"/>
</dbReference>
<dbReference type="InterPro" id="IPR008883">
    <property type="entry name" value="UEV_N"/>
</dbReference>
<dbReference type="PROSITE" id="PS51322">
    <property type="entry name" value="UEV"/>
    <property type="match status" value="1"/>
</dbReference>
<organism evidence="6 8">
    <name type="scientific">Didymodactylos carnosus</name>
    <dbReference type="NCBI Taxonomy" id="1234261"/>
    <lineage>
        <taxon>Eukaryota</taxon>
        <taxon>Metazoa</taxon>
        <taxon>Spiralia</taxon>
        <taxon>Gnathifera</taxon>
        <taxon>Rotifera</taxon>
        <taxon>Eurotatoria</taxon>
        <taxon>Bdelloidea</taxon>
        <taxon>Philodinida</taxon>
        <taxon>Philodinidae</taxon>
        <taxon>Didymodactylos</taxon>
    </lineage>
</organism>
<dbReference type="Gene3D" id="3.10.110.10">
    <property type="entry name" value="Ubiquitin Conjugating Enzyme"/>
    <property type="match status" value="1"/>
</dbReference>
<sequence>MIVLRTSTEPQVLKNSKTRLGYDVNKANLNYRQIATNDINQALKNPLCNLCLKFNFNDGTEQELLYLTGTIRIHYKGVYYHIPTKIWINSDYPQSKPICYIKPTSDMCIDKSNNLIRSDGSILNVSYLDNWKSNDDQINRNLSDLITELSNVFSRKPPVYSNYNTSTTIIKNNAKDIQCSNSLPYPLADYGMPQPQKYTSLNHNYTISPSSLNTEKFKLLQSNTQKVSRADSKDDSSKDKCIICMDSSIDCVLIECGHMISCLKCSKSFHSCPVCRRQIVKVIKVYKS</sequence>
<reference evidence="6" key="1">
    <citation type="submission" date="2021-02" db="EMBL/GenBank/DDBJ databases">
        <authorList>
            <person name="Nowell W R."/>
        </authorList>
    </citation>
    <scope>NUCLEOTIDE SEQUENCE</scope>
</reference>
<feature type="domain" description="RING-type" evidence="4">
    <location>
        <begin position="241"/>
        <end position="276"/>
    </location>
</feature>
<dbReference type="GO" id="GO:0000813">
    <property type="term" value="C:ESCRT I complex"/>
    <property type="evidence" value="ECO:0007669"/>
    <property type="project" value="TreeGrafter"/>
</dbReference>
<feature type="domain" description="UEV" evidence="5">
    <location>
        <begin position="16"/>
        <end position="163"/>
    </location>
</feature>
<dbReference type="Pfam" id="PF13920">
    <property type="entry name" value="zf-C3HC4_3"/>
    <property type="match status" value="1"/>
</dbReference>
<keyword evidence="1 3" id="KW-0479">Metal-binding</keyword>
<name>A0A814Z244_9BILA</name>
<dbReference type="Proteomes" id="UP000681722">
    <property type="component" value="Unassembled WGS sequence"/>
</dbReference>
<keyword evidence="1 3" id="KW-0863">Zinc-finger</keyword>
<dbReference type="AlphaFoldDB" id="A0A814Z244"/>
<dbReference type="GO" id="GO:0043130">
    <property type="term" value="F:ubiquitin binding"/>
    <property type="evidence" value="ECO:0007669"/>
    <property type="project" value="TreeGrafter"/>
</dbReference>
<keyword evidence="8" id="KW-1185">Reference proteome</keyword>
<evidence type="ECO:0000313" key="8">
    <source>
        <dbReference type="Proteomes" id="UP000663829"/>
    </source>
</evidence>
<dbReference type="SUPFAM" id="SSF54495">
    <property type="entry name" value="UBC-like"/>
    <property type="match status" value="1"/>
</dbReference>
<dbReference type="PANTHER" id="PTHR23306">
    <property type="entry name" value="TUMOR SUSCEPTIBILITY GENE 101 PROTEIN-RELATED"/>
    <property type="match status" value="1"/>
</dbReference>
<dbReference type="SMART" id="SM00184">
    <property type="entry name" value="RING"/>
    <property type="match status" value="1"/>
</dbReference>
<dbReference type="InterPro" id="IPR052070">
    <property type="entry name" value="ESCRT-I_UEV_domain"/>
</dbReference>
<accession>A0A814Z244</accession>
<dbReference type="SUPFAM" id="SSF57850">
    <property type="entry name" value="RING/U-box"/>
    <property type="match status" value="1"/>
</dbReference>
<evidence type="ECO:0000313" key="6">
    <source>
        <dbReference type="EMBL" id="CAF1239061.1"/>
    </source>
</evidence>
<dbReference type="GO" id="GO:0008270">
    <property type="term" value="F:zinc ion binding"/>
    <property type="evidence" value="ECO:0007669"/>
    <property type="project" value="UniProtKB-KW"/>
</dbReference>
<evidence type="ECO:0000313" key="7">
    <source>
        <dbReference type="EMBL" id="CAF4001223.1"/>
    </source>
</evidence>
<proteinExistence type="predicted"/>
<dbReference type="PANTHER" id="PTHR23306:SF3">
    <property type="entry name" value="TUMOR SUPPRESSOR PROTEIN 101"/>
    <property type="match status" value="1"/>
</dbReference>
<protein>
    <submittedName>
        <fullName evidence="6">Uncharacterized protein</fullName>
    </submittedName>
</protein>
<dbReference type="InterPro" id="IPR013083">
    <property type="entry name" value="Znf_RING/FYVE/PHD"/>
</dbReference>
<dbReference type="GO" id="GO:0008333">
    <property type="term" value="P:endosome to lysosome transport"/>
    <property type="evidence" value="ECO:0007669"/>
    <property type="project" value="TreeGrafter"/>
</dbReference>
<dbReference type="PROSITE" id="PS50089">
    <property type="entry name" value="ZF_RING_2"/>
    <property type="match status" value="1"/>
</dbReference>
<dbReference type="Pfam" id="PF05743">
    <property type="entry name" value="UEV"/>
    <property type="match status" value="1"/>
</dbReference>
<evidence type="ECO:0000256" key="3">
    <source>
        <dbReference type="PROSITE-ProRule" id="PRU00175"/>
    </source>
</evidence>
<gene>
    <name evidence="6" type="ORF">GPM918_LOCUS25563</name>
    <name evidence="7" type="ORF">SRO942_LOCUS25569</name>
</gene>
<dbReference type="Gene3D" id="3.30.40.10">
    <property type="entry name" value="Zinc/RING finger domain, C3HC4 (zinc finger)"/>
    <property type="match status" value="1"/>
</dbReference>
<dbReference type="CDD" id="cd11685">
    <property type="entry name" value="UEV_TSG101-like"/>
    <property type="match status" value="1"/>
</dbReference>
<evidence type="ECO:0000259" key="4">
    <source>
        <dbReference type="PROSITE" id="PS50089"/>
    </source>
</evidence>